<feature type="domain" description="VOC" evidence="1">
    <location>
        <begin position="20"/>
        <end position="133"/>
    </location>
</feature>
<dbReference type="CDD" id="cd07247">
    <property type="entry name" value="SgaA_N_like"/>
    <property type="match status" value="2"/>
</dbReference>
<dbReference type="PANTHER" id="PTHR33993">
    <property type="entry name" value="GLYOXALASE-RELATED"/>
    <property type="match status" value="1"/>
</dbReference>
<dbReference type="InterPro" id="IPR029068">
    <property type="entry name" value="Glyas_Bleomycin-R_OHBP_Dase"/>
</dbReference>
<evidence type="ECO:0000313" key="2">
    <source>
        <dbReference type="EMBL" id="GAC79943.1"/>
    </source>
</evidence>
<dbReference type="Pfam" id="PF00903">
    <property type="entry name" value="Glyoxalase"/>
    <property type="match status" value="1"/>
</dbReference>
<dbReference type="InterPro" id="IPR041581">
    <property type="entry name" value="Glyoxalase_6"/>
</dbReference>
<evidence type="ECO:0000313" key="3">
    <source>
        <dbReference type="Proteomes" id="UP000035009"/>
    </source>
</evidence>
<dbReference type="Proteomes" id="UP000035009">
    <property type="component" value="Unassembled WGS sequence"/>
</dbReference>
<dbReference type="SUPFAM" id="SSF54593">
    <property type="entry name" value="Glyoxalase/Bleomycin resistance protein/Dihydroxybiphenyl dioxygenase"/>
    <property type="match status" value="2"/>
</dbReference>
<dbReference type="AlphaFoldDB" id="M3VBA9"/>
<protein>
    <recommendedName>
        <fullName evidence="1">VOC domain-containing protein</fullName>
    </recommendedName>
</protein>
<dbReference type="eggNOG" id="COG3324">
    <property type="taxonomic scope" value="Bacteria"/>
</dbReference>
<dbReference type="PANTHER" id="PTHR33993:SF14">
    <property type="entry name" value="GB|AAF24581.1"/>
    <property type="match status" value="1"/>
</dbReference>
<dbReference type="STRING" id="410332.SAMN04488550_0860"/>
<reference evidence="2 3" key="1">
    <citation type="submission" date="2013-02" db="EMBL/GenBank/DDBJ databases">
        <title>Whole genome shotgun sequence of Gordonia malaquae NBRC 108250.</title>
        <authorList>
            <person name="Yoshida I."/>
            <person name="Hosoyama A."/>
            <person name="Tsuchikane K."/>
            <person name="Ando Y."/>
            <person name="Baba S."/>
            <person name="Ohji S."/>
            <person name="Hamada M."/>
            <person name="Tamura T."/>
            <person name="Yamazoe A."/>
            <person name="Yamazaki S."/>
            <person name="Fujita N."/>
        </authorList>
    </citation>
    <scope>NUCLEOTIDE SEQUENCE [LARGE SCALE GENOMIC DNA]</scope>
    <source>
        <strain evidence="2 3">NBRC 108250</strain>
    </source>
</reference>
<dbReference type="PROSITE" id="PS51819">
    <property type="entry name" value="VOC"/>
    <property type="match status" value="2"/>
</dbReference>
<keyword evidence="3" id="KW-1185">Reference proteome</keyword>
<dbReference type="InterPro" id="IPR052164">
    <property type="entry name" value="Anthracycline_SecMetBiosynth"/>
</dbReference>
<dbReference type="InterPro" id="IPR004360">
    <property type="entry name" value="Glyas_Fos-R_dOase_dom"/>
</dbReference>
<evidence type="ECO:0000259" key="1">
    <source>
        <dbReference type="PROSITE" id="PS51819"/>
    </source>
</evidence>
<organism evidence="2 3">
    <name type="scientific">Gordonia malaquae NBRC 108250</name>
    <dbReference type="NCBI Taxonomy" id="1223542"/>
    <lineage>
        <taxon>Bacteria</taxon>
        <taxon>Bacillati</taxon>
        <taxon>Actinomycetota</taxon>
        <taxon>Actinomycetes</taxon>
        <taxon>Mycobacteriales</taxon>
        <taxon>Gordoniaceae</taxon>
        <taxon>Gordonia</taxon>
    </lineage>
</organism>
<proteinExistence type="predicted"/>
<gene>
    <name evidence="2" type="ORF">GM1_013_00800</name>
</gene>
<name>M3VBA9_GORML</name>
<dbReference type="Pfam" id="PF18029">
    <property type="entry name" value="Glyoxalase_6"/>
    <property type="match status" value="1"/>
</dbReference>
<comment type="caution">
    <text evidence="2">The sequence shown here is derived from an EMBL/GenBank/DDBJ whole genome shotgun (WGS) entry which is preliminary data.</text>
</comment>
<dbReference type="Gene3D" id="3.10.180.10">
    <property type="entry name" value="2,3-Dihydroxybiphenyl 1,2-Dioxygenase, domain 1"/>
    <property type="match status" value="2"/>
</dbReference>
<feature type="domain" description="VOC" evidence="1">
    <location>
        <begin position="147"/>
        <end position="266"/>
    </location>
</feature>
<dbReference type="EMBL" id="BAOP01000013">
    <property type="protein sequence ID" value="GAC79943.1"/>
    <property type="molecule type" value="Genomic_DNA"/>
</dbReference>
<sequence>MPPTLDEESVMPAHTPAPTAPIWFDLASSDPDRAADFYTALFGWTADEPAAEFGGYRNFLRDGEPIAGLGPAMDGSPSEVWTVYFRSDDLSSTVTAAQSAGGTVVAPPMPIGDLGSMAVLADPAGGAFGLWQPGLHTGFATMGEHGAPYWFDEMSMDYAASKSFYEKVFGWSLAEIGEGTEGGPNQYSQVLINGQAQAGIMAAAGMLGDDHPSFWQVYITVDDVAATLDRVIELGGTVLMPADDTPFGVLASFKDPLGAAICIATPPADM</sequence>
<dbReference type="InterPro" id="IPR037523">
    <property type="entry name" value="VOC_core"/>
</dbReference>
<accession>M3VBA9</accession>